<keyword evidence="4 6" id="KW-0067">ATP-binding</keyword>
<dbReference type="CDD" id="cd03230">
    <property type="entry name" value="ABC_DR_subfamily_A"/>
    <property type="match status" value="1"/>
</dbReference>
<dbReference type="STRING" id="633813.SAMN04488087_1419"/>
<sequence>MNATALDVYRCSKRFRSRKGTAQALQDVTFQVPEGARCGLLGPNGAGKSTLIRILANLLRPDAGQITVLGHPLRWGRHAYKRQVGFMLEDLALMERLTGREQLELAAQLYGLPPDQAAARIESLTRPFEVATALDRWIETYSNGMRRQLAFLLALLHRPRLIVLDEPFEAMDAQAIEAAIDLLHAHNREGATLLISSHRLDKLERLCDYLVVLHRGRVRFAGPIADFCNHLPEADTLEAAYLGWLRAG</sequence>
<accession>A0A1M6TJE1</accession>
<feature type="domain" description="ABC transporter" evidence="5">
    <location>
        <begin position="9"/>
        <end position="240"/>
    </location>
</feature>
<evidence type="ECO:0000256" key="4">
    <source>
        <dbReference type="ARBA" id="ARBA00022840"/>
    </source>
</evidence>
<dbReference type="InterPro" id="IPR027417">
    <property type="entry name" value="P-loop_NTPase"/>
</dbReference>
<keyword evidence="3" id="KW-0547">Nucleotide-binding</keyword>
<dbReference type="SUPFAM" id="SSF52540">
    <property type="entry name" value="P-loop containing nucleoside triphosphate hydrolases"/>
    <property type="match status" value="1"/>
</dbReference>
<dbReference type="GO" id="GO:0005524">
    <property type="term" value="F:ATP binding"/>
    <property type="evidence" value="ECO:0007669"/>
    <property type="project" value="UniProtKB-KW"/>
</dbReference>
<dbReference type="EMBL" id="FRAU01000004">
    <property type="protein sequence ID" value="SHK57006.1"/>
    <property type="molecule type" value="Genomic_DNA"/>
</dbReference>
<dbReference type="PROSITE" id="PS50893">
    <property type="entry name" value="ABC_TRANSPORTER_2"/>
    <property type="match status" value="1"/>
</dbReference>
<proteinExistence type="inferred from homology"/>
<name>A0A1M6TJE1_9BACT</name>
<dbReference type="Pfam" id="PF00005">
    <property type="entry name" value="ABC_tran"/>
    <property type="match status" value="1"/>
</dbReference>
<evidence type="ECO:0000256" key="1">
    <source>
        <dbReference type="ARBA" id="ARBA00005417"/>
    </source>
</evidence>
<dbReference type="InterPro" id="IPR003593">
    <property type="entry name" value="AAA+_ATPase"/>
</dbReference>
<evidence type="ECO:0000256" key="3">
    <source>
        <dbReference type="ARBA" id="ARBA00022741"/>
    </source>
</evidence>
<comment type="similarity">
    <text evidence="1">Belongs to the ABC transporter superfamily.</text>
</comment>
<keyword evidence="2" id="KW-0813">Transport</keyword>
<organism evidence="6 7">
    <name type="scientific">Rhodothermus profundi</name>
    <dbReference type="NCBI Taxonomy" id="633813"/>
    <lineage>
        <taxon>Bacteria</taxon>
        <taxon>Pseudomonadati</taxon>
        <taxon>Rhodothermota</taxon>
        <taxon>Rhodothermia</taxon>
        <taxon>Rhodothermales</taxon>
        <taxon>Rhodothermaceae</taxon>
        <taxon>Rhodothermus</taxon>
    </lineage>
</organism>
<dbReference type="PANTHER" id="PTHR43335:SF11">
    <property type="entry name" value="ABC TRANSPORTER RELATED"/>
    <property type="match status" value="1"/>
</dbReference>
<dbReference type="AlphaFoldDB" id="A0A1M6TJE1"/>
<dbReference type="InterPro" id="IPR003439">
    <property type="entry name" value="ABC_transporter-like_ATP-bd"/>
</dbReference>
<gene>
    <name evidence="6" type="ORF">SAMN04488087_1419</name>
</gene>
<evidence type="ECO:0000256" key="2">
    <source>
        <dbReference type="ARBA" id="ARBA00022448"/>
    </source>
</evidence>
<evidence type="ECO:0000313" key="6">
    <source>
        <dbReference type="EMBL" id="SHK57006.1"/>
    </source>
</evidence>
<dbReference type="SMART" id="SM00382">
    <property type="entry name" value="AAA"/>
    <property type="match status" value="1"/>
</dbReference>
<dbReference type="RefSeq" id="WP_072715280.1">
    <property type="nucleotide sequence ID" value="NZ_FRAU01000004.1"/>
</dbReference>
<dbReference type="Proteomes" id="UP000185812">
    <property type="component" value="Unassembled WGS sequence"/>
</dbReference>
<dbReference type="Gene3D" id="3.40.50.300">
    <property type="entry name" value="P-loop containing nucleotide triphosphate hydrolases"/>
    <property type="match status" value="1"/>
</dbReference>
<dbReference type="GO" id="GO:0016887">
    <property type="term" value="F:ATP hydrolysis activity"/>
    <property type="evidence" value="ECO:0007669"/>
    <property type="project" value="InterPro"/>
</dbReference>
<evidence type="ECO:0000259" key="5">
    <source>
        <dbReference type="PROSITE" id="PS50893"/>
    </source>
</evidence>
<keyword evidence="7" id="KW-1185">Reference proteome</keyword>
<dbReference type="OrthoDB" id="9808363at2"/>
<reference evidence="7" key="1">
    <citation type="submission" date="2016-11" db="EMBL/GenBank/DDBJ databases">
        <authorList>
            <person name="Varghese N."/>
            <person name="Submissions S."/>
        </authorList>
    </citation>
    <scope>NUCLEOTIDE SEQUENCE [LARGE SCALE GENOMIC DNA]</scope>
    <source>
        <strain evidence="7">DSM 22212</strain>
    </source>
</reference>
<protein>
    <submittedName>
        <fullName evidence="6">ABC-2 type transport system ATP-binding protein</fullName>
    </submittedName>
</protein>
<evidence type="ECO:0000313" key="7">
    <source>
        <dbReference type="Proteomes" id="UP000185812"/>
    </source>
</evidence>
<dbReference type="PANTHER" id="PTHR43335">
    <property type="entry name" value="ABC TRANSPORTER, ATP-BINDING PROTEIN"/>
    <property type="match status" value="1"/>
</dbReference>